<evidence type="ECO:0000313" key="4">
    <source>
        <dbReference type="EMBL" id="KRX09424.1"/>
    </source>
</evidence>
<dbReference type="PANTHER" id="PTHR11592">
    <property type="entry name" value="GLUTATHIONE PEROXIDASE"/>
    <property type="match status" value="1"/>
</dbReference>
<evidence type="ECO:0000256" key="3">
    <source>
        <dbReference type="ARBA" id="ARBA00023002"/>
    </source>
</evidence>
<dbReference type="GO" id="GO:0004601">
    <property type="term" value="F:peroxidase activity"/>
    <property type="evidence" value="ECO:0007669"/>
    <property type="project" value="UniProtKB-KW"/>
</dbReference>
<sequence>MDGHEVSLKQFQDYKIIMIVNVASACGTIDEIKQFLNQIWVNFPVFNKIDVNGENASPLFQWLRNNSECSESDFPFGGAVGSFLANTYKKYYLGIDPNTNNIPWNFAKFVVYDQGTKIKYFNPKVNPENIEPFIQQILGIQQSHNKDEI</sequence>
<evidence type="ECO:0000256" key="2">
    <source>
        <dbReference type="ARBA" id="ARBA00022559"/>
    </source>
</evidence>
<protein>
    <submittedName>
        <fullName evidence="4">Thioredoxin-like fold</fullName>
    </submittedName>
</protein>
<reference evidence="4 5" key="1">
    <citation type="journal article" date="2015" name="Sci. Rep.">
        <title>Genome of the facultative scuticociliatosis pathogen Pseudocohnilembus persalinus provides insight into its virulence through horizontal gene transfer.</title>
        <authorList>
            <person name="Xiong J."/>
            <person name="Wang G."/>
            <person name="Cheng J."/>
            <person name="Tian M."/>
            <person name="Pan X."/>
            <person name="Warren A."/>
            <person name="Jiang C."/>
            <person name="Yuan D."/>
            <person name="Miao W."/>
        </authorList>
    </citation>
    <scope>NUCLEOTIDE SEQUENCE [LARGE SCALE GENOMIC DNA]</scope>
    <source>
        <strain evidence="4">36N120E</strain>
    </source>
</reference>
<comment type="caution">
    <text evidence="4">The sequence shown here is derived from an EMBL/GenBank/DDBJ whole genome shotgun (WGS) entry which is preliminary data.</text>
</comment>
<dbReference type="InParanoid" id="A0A0V0R4Z8"/>
<organism evidence="4 5">
    <name type="scientific">Pseudocohnilembus persalinus</name>
    <name type="common">Ciliate</name>
    <dbReference type="NCBI Taxonomy" id="266149"/>
    <lineage>
        <taxon>Eukaryota</taxon>
        <taxon>Sar</taxon>
        <taxon>Alveolata</taxon>
        <taxon>Ciliophora</taxon>
        <taxon>Intramacronucleata</taxon>
        <taxon>Oligohymenophorea</taxon>
        <taxon>Scuticociliatia</taxon>
        <taxon>Philasterida</taxon>
        <taxon>Pseudocohnilembidae</taxon>
        <taxon>Pseudocohnilembus</taxon>
    </lineage>
</organism>
<dbReference type="PANTHER" id="PTHR11592:SF78">
    <property type="entry name" value="GLUTATHIONE PEROXIDASE"/>
    <property type="match status" value="1"/>
</dbReference>
<keyword evidence="3" id="KW-0560">Oxidoreductase</keyword>
<dbReference type="OrthoDB" id="446890at2759"/>
<keyword evidence="2" id="KW-0575">Peroxidase</keyword>
<evidence type="ECO:0000313" key="5">
    <source>
        <dbReference type="Proteomes" id="UP000054937"/>
    </source>
</evidence>
<dbReference type="EMBL" id="LDAU01000051">
    <property type="protein sequence ID" value="KRX09424.1"/>
    <property type="molecule type" value="Genomic_DNA"/>
</dbReference>
<dbReference type="AlphaFoldDB" id="A0A0V0R4Z8"/>
<keyword evidence="5" id="KW-1185">Reference proteome</keyword>
<dbReference type="GO" id="GO:0006979">
    <property type="term" value="P:response to oxidative stress"/>
    <property type="evidence" value="ECO:0007669"/>
    <property type="project" value="InterPro"/>
</dbReference>
<dbReference type="PIRSF" id="PIRSF000303">
    <property type="entry name" value="Glutathion_perox"/>
    <property type="match status" value="1"/>
</dbReference>
<dbReference type="Gene3D" id="3.40.30.10">
    <property type="entry name" value="Glutaredoxin"/>
    <property type="match status" value="1"/>
</dbReference>
<dbReference type="InterPro" id="IPR000889">
    <property type="entry name" value="Glutathione_peroxidase"/>
</dbReference>
<dbReference type="PROSITE" id="PS51355">
    <property type="entry name" value="GLUTATHIONE_PEROXID_3"/>
    <property type="match status" value="1"/>
</dbReference>
<dbReference type="SUPFAM" id="SSF52833">
    <property type="entry name" value="Thioredoxin-like"/>
    <property type="match status" value="1"/>
</dbReference>
<evidence type="ECO:0000256" key="1">
    <source>
        <dbReference type="ARBA" id="ARBA00006926"/>
    </source>
</evidence>
<comment type="similarity">
    <text evidence="1">Belongs to the glutathione peroxidase family.</text>
</comment>
<gene>
    <name evidence="4" type="ORF">PPERSA_04730</name>
</gene>
<proteinExistence type="inferred from homology"/>
<dbReference type="Proteomes" id="UP000054937">
    <property type="component" value="Unassembled WGS sequence"/>
</dbReference>
<dbReference type="InterPro" id="IPR036249">
    <property type="entry name" value="Thioredoxin-like_sf"/>
</dbReference>
<accession>A0A0V0R4Z8</accession>
<name>A0A0V0R4Z8_PSEPJ</name>